<comment type="cofactor">
    <cofactor evidence="1">
        <name>Mg(2+)</name>
        <dbReference type="ChEBI" id="CHEBI:18420"/>
    </cofactor>
</comment>
<evidence type="ECO:0000256" key="1">
    <source>
        <dbReference type="ARBA" id="ARBA00001946"/>
    </source>
</evidence>
<dbReference type="Gene3D" id="3.90.79.10">
    <property type="entry name" value="Nucleoside Triphosphate Pyrophosphohydrolase"/>
    <property type="match status" value="1"/>
</dbReference>
<dbReference type="Pfam" id="PF00293">
    <property type="entry name" value="NUDIX"/>
    <property type="match status" value="1"/>
</dbReference>
<dbReference type="EMBL" id="RSFW01000029">
    <property type="protein sequence ID" value="RSD23030.1"/>
    <property type="molecule type" value="Genomic_DNA"/>
</dbReference>
<dbReference type="AlphaFoldDB" id="A0A3R9EWW1"/>
<protein>
    <submittedName>
        <fullName evidence="4">NUDIX domain-containing protein</fullName>
    </submittedName>
</protein>
<name>A0A3R9EWW1_9BACI</name>
<dbReference type="InterPro" id="IPR000086">
    <property type="entry name" value="NUDIX_hydrolase_dom"/>
</dbReference>
<dbReference type="InterPro" id="IPR015797">
    <property type="entry name" value="NUDIX_hydrolase-like_dom_sf"/>
</dbReference>
<comment type="caution">
    <text evidence="4">The sequence shown here is derived from an EMBL/GenBank/DDBJ whole genome shotgun (WGS) entry which is preliminary data.</text>
</comment>
<organism evidence="4 5">
    <name type="scientific">Mesobacillus subterraneus</name>
    <dbReference type="NCBI Taxonomy" id="285983"/>
    <lineage>
        <taxon>Bacteria</taxon>
        <taxon>Bacillati</taxon>
        <taxon>Bacillota</taxon>
        <taxon>Bacilli</taxon>
        <taxon>Bacillales</taxon>
        <taxon>Bacillaceae</taxon>
        <taxon>Mesobacillus</taxon>
    </lineage>
</organism>
<evidence type="ECO:0000259" key="3">
    <source>
        <dbReference type="PROSITE" id="PS51462"/>
    </source>
</evidence>
<accession>A0A3R9EWW1</accession>
<dbReference type="PROSITE" id="PS00893">
    <property type="entry name" value="NUDIX_BOX"/>
    <property type="match status" value="1"/>
</dbReference>
<dbReference type="PANTHER" id="PTHR43046">
    <property type="entry name" value="GDP-MANNOSE MANNOSYL HYDROLASE"/>
    <property type="match status" value="1"/>
</dbReference>
<dbReference type="CDD" id="cd04684">
    <property type="entry name" value="NUDIX_Hydrolase"/>
    <property type="match status" value="1"/>
</dbReference>
<sequence>MIIFGEKEANISYTWRPGVYGIVFNEKKDQIALIQTEDGKYFLPGGGLENGESHSECLLREGIEEMGMVLELGDFIGSAQRYFFSTKDRKHYLVEGHFYSGKIKGRAGDPTEPGHFLRWTATEEAVARLFQEHQSWAVERALMMGKNVTSS</sequence>
<keyword evidence="2" id="KW-0378">Hydrolase</keyword>
<dbReference type="Proteomes" id="UP000279911">
    <property type="component" value="Unassembled WGS sequence"/>
</dbReference>
<dbReference type="PROSITE" id="PS51462">
    <property type="entry name" value="NUDIX"/>
    <property type="match status" value="1"/>
</dbReference>
<evidence type="ECO:0000256" key="2">
    <source>
        <dbReference type="ARBA" id="ARBA00022801"/>
    </source>
</evidence>
<dbReference type="SUPFAM" id="SSF55811">
    <property type="entry name" value="Nudix"/>
    <property type="match status" value="1"/>
</dbReference>
<evidence type="ECO:0000313" key="5">
    <source>
        <dbReference type="Proteomes" id="UP000279911"/>
    </source>
</evidence>
<dbReference type="GO" id="GO:0016787">
    <property type="term" value="F:hydrolase activity"/>
    <property type="evidence" value="ECO:0007669"/>
    <property type="project" value="UniProtKB-KW"/>
</dbReference>
<feature type="domain" description="Nudix hydrolase" evidence="3">
    <location>
        <begin position="14"/>
        <end position="143"/>
    </location>
</feature>
<proteinExistence type="predicted"/>
<dbReference type="RefSeq" id="WP_125481943.1">
    <property type="nucleotide sequence ID" value="NZ_RSFW01000029.1"/>
</dbReference>
<dbReference type="OrthoDB" id="9816040at2"/>
<dbReference type="PANTHER" id="PTHR43046:SF14">
    <property type="entry name" value="MUTT_NUDIX FAMILY PROTEIN"/>
    <property type="match status" value="1"/>
</dbReference>
<dbReference type="InterPro" id="IPR020084">
    <property type="entry name" value="NUDIX_hydrolase_CS"/>
</dbReference>
<evidence type="ECO:0000313" key="4">
    <source>
        <dbReference type="EMBL" id="RSD23030.1"/>
    </source>
</evidence>
<reference evidence="5" key="1">
    <citation type="submission" date="2018-12" db="EMBL/GenBank/DDBJ databases">
        <title>Bacillus chawlae sp. nov., Bacillus glennii sp. nov., and Bacillus saganii sp. nov. Isolated from the Vehicle Assembly Building at Kennedy Space Center where the Viking Spacecraft were Assembled.</title>
        <authorList>
            <person name="Seuylemezian A."/>
            <person name="Vaishampayan P."/>
        </authorList>
    </citation>
    <scope>NUCLEOTIDE SEQUENCE [LARGE SCALE GENOMIC DNA]</scope>
    <source>
        <strain evidence="5">DSM 13966</strain>
    </source>
</reference>
<gene>
    <name evidence="4" type="ORF">EJA10_20705</name>
</gene>